<proteinExistence type="inferred from homology"/>
<evidence type="ECO:0000313" key="11">
    <source>
        <dbReference type="Proteomes" id="UP000189956"/>
    </source>
</evidence>
<evidence type="ECO:0000256" key="6">
    <source>
        <dbReference type="ARBA" id="ARBA00022989"/>
    </source>
</evidence>
<dbReference type="Gene3D" id="3.30.70.1450">
    <property type="entry name" value="Regulator of K+ conductance, C-terminal domain"/>
    <property type="match status" value="2"/>
</dbReference>
<accession>A0A1T4NC18</accession>
<feature type="transmembrane region" description="Helical" evidence="8">
    <location>
        <begin position="433"/>
        <end position="452"/>
    </location>
</feature>
<name>A0A1T4NC18_PORCN</name>
<feature type="transmembrane region" description="Helical" evidence="8">
    <location>
        <begin position="524"/>
        <end position="549"/>
    </location>
</feature>
<keyword evidence="5 8" id="KW-0812">Transmembrane</keyword>
<evidence type="ECO:0000256" key="4">
    <source>
        <dbReference type="ARBA" id="ARBA00022475"/>
    </source>
</evidence>
<evidence type="ECO:0000256" key="2">
    <source>
        <dbReference type="ARBA" id="ARBA00009854"/>
    </source>
</evidence>
<reference evidence="10 11" key="1">
    <citation type="submission" date="2017-02" db="EMBL/GenBank/DDBJ databases">
        <authorList>
            <person name="Peterson S.W."/>
        </authorList>
    </citation>
    <scope>NUCLEOTIDE SEQUENCE [LARGE SCALE GENOMIC DNA]</scope>
    <source>
        <strain evidence="10 11">ATCC 700135</strain>
    </source>
</reference>
<feature type="transmembrane region" description="Helical" evidence="8">
    <location>
        <begin position="401"/>
        <end position="421"/>
    </location>
</feature>
<sequence length="550" mass="58882">MGQGVAHSILLIAMTIALGMALGKIKIFGISLGVTFILFVGILFGELGLRVNHEVLHFFKEFGLILFVFSIGLQVGPSFFSNFKKGGGTMNLIAAGIVFTGAIVTIIIHFITKLPITTMVGIMSGAITNTPGLGAAQQAYLDATGIEDPTIPMGYAVAYPLGVVGIIMSIIALRVIFKISFKNEEEALRRARGGSDEALEPLSLEVQNVAIFGKTVSSLSESLSNRHFVVSRVYKRSTQSIDIAGPDTILEEGDKIFVITRKEDVDPITMMVGKEIKMDRKQWVPSNAHFVSRRVVITKSEISGKSIGALNLRALYGVNITRVNRSGFEMVASSDFRLQYGDKLTIVGSDAALSSVEKILGNSVKHLHEPNLISIFLGIALGVILGSIPMMIPGIPQPVKIGLAGGPLLVAILLASFGHKYKIVTYTTTSANLLMREIGITAFLACVGLGAGEGFLDTVVNKGGHMWVLYGVLITIIPILLMGTVARLAFKINYFTLAGLIAGSNTDPPALAYANTLSDTDASAIGYATVYPLTMFLRVLVAQLMILLFI</sequence>
<dbReference type="Proteomes" id="UP000189956">
    <property type="component" value="Unassembled WGS sequence"/>
</dbReference>
<dbReference type="GO" id="GO:0006813">
    <property type="term" value="P:potassium ion transport"/>
    <property type="evidence" value="ECO:0007669"/>
    <property type="project" value="InterPro"/>
</dbReference>
<dbReference type="InterPro" id="IPR036721">
    <property type="entry name" value="RCK_C_sf"/>
</dbReference>
<evidence type="ECO:0000256" key="7">
    <source>
        <dbReference type="ARBA" id="ARBA00023136"/>
    </source>
</evidence>
<dbReference type="PROSITE" id="PS51202">
    <property type="entry name" value="RCK_C"/>
    <property type="match status" value="1"/>
</dbReference>
<dbReference type="Pfam" id="PF02080">
    <property type="entry name" value="TrkA_C"/>
    <property type="match status" value="2"/>
</dbReference>
<protein>
    <submittedName>
        <fullName evidence="10">Putative transport protein</fullName>
    </submittedName>
</protein>
<dbReference type="InterPro" id="IPR050144">
    <property type="entry name" value="AAE_transporter"/>
</dbReference>
<evidence type="ECO:0000259" key="9">
    <source>
        <dbReference type="PROSITE" id="PS51202"/>
    </source>
</evidence>
<feature type="transmembrane region" description="Helical" evidence="8">
    <location>
        <begin position="157"/>
        <end position="177"/>
    </location>
</feature>
<keyword evidence="7 8" id="KW-0472">Membrane</keyword>
<feature type="transmembrane region" description="Helical" evidence="8">
    <location>
        <begin position="6"/>
        <end position="23"/>
    </location>
</feature>
<dbReference type="InterPro" id="IPR006037">
    <property type="entry name" value="RCK_C"/>
</dbReference>
<comment type="similarity">
    <text evidence="2">Belongs to the AAE transporter (TC 2.A.81) family.</text>
</comment>
<dbReference type="SUPFAM" id="SSF116726">
    <property type="entry name" value="TrkA C-terminal domain-like"/>
    <property type="match status" value="2"/>
</dbReference>
<evidence type="ECO:0000313" key="10">
    <source>
        <dbReference type="EMBL" id="SJZ76801.1"/>
    </source>
</evidence>
<organism evidence="10 11">
    <name type="scientific">Porphyromonas cangingivalis</name>
    <dbReference type="NCBI Taxonomy" id="36874"/>
    <lineage>
        <taxon>Bacteria</taxon>
        <taxon>Pseudomonadati</taxon>
        <taxon>Bacteroidota</taxon>
        <taxon>Bacteroidia</taxon>
        <taxon>Bacteroidales</taxon>
        <taxon>Porphyromonadaceae</taxon>
        <taxon>Porphyromonas</taxon>
    </lineage>
</organism>
<keyword evidence="3" id="KW-0813">Transport</keyword>
<dbReference type="InterPro" id="IPR006512">
    <property type="entry name" value="YidE_YbjL"/>
</dbReference>
<evidence type="ECO:0000256" key="8">
    <source>
        <dbReference type="SAM" id="Phobius"/>
    </source>
</evidence>
<dbReference type="NCBIfam" id="NF003007">
    <property type="entry name" value="PRK03818.1"/>
    <property type="match status" value="1"/>
</dbReference>
<dbReference type="AlphaFoldDB" id="A0A1T4NC18"/>
<feature type="transmembrane region" description="Helical" evidence="8">
    <location>
        <begin position="30"/>
        <end position="50"/>
    </location>
</feature>
<dbReference type="EMBL" id="FUWL01000020">
    <property type="protein sequence ID" value="SJZ76801.1"/>
    <property type="molecule type" value="Genomic_DNA"/>
</dbReference>
<gene>
    <name evidence="10" type="ORF">SAMN02745205_01852</name>
</gene>
<feature type="transmembrane region" description="Helical" evidence="8">
    <location>
        <begin position="92"/>
        <end position="111"/>
    </location>
</feature>
<dbReference type="PANTHER" id="PTHR30445">
    <property type="entry name" value="K(+)_H(+) ANTIPORTER SUBUNIT KHTT"/>
    <property type="match status" value="1"/>
</dbReference>
<evidence type="ECO:0000256" key="1">
    <source>
        <dbReference type="ARBA" id="ARBA00004651"/>
    </source>
</evidence>
<dbReference type="NCBIfam" id="TIGR01625">
    <property type="entry name" value="YidE_YbjL_dupl"/>
    <property type="match status" value="2"/>
</dbReference>
<feature type="transmembrane region" description="Helical" evidence="8">
    <location>
        <begin position="464"/>
        <end position="481"/>
    </location>
</feature>
<dbReference type="GO" id="GO:0005886">
    <property type="term" value="C:plasma membrane"/>
    <property type="evidence" value="ECO:0007669"/>
    <property type="project" value="UniProtKB-SubCell"/>
</dbReference>
<dbReference type="Pfam" id="PF06826">
    <property type="entry name" value="Asp-Al_Ex"/>
    <property type="match status" value="2"/>
</dbReference>
<evidence type="ECO:0000256" key="5">
    <source>
        <dbReference type="ARBA" id="ARBA00022692"/>
    </source>
</evidence>
<dbReference type="GO" id="GO:0008324">
    <property type="term" value="F:monoatomic cation transmembrane transporter activity"/>
    <property type="evidence" value="ECO:0007669"/>
    <property type="project" value="InterPro"/>
</dbReference>
<keyword evidence="4" id="KW-1003">Cell membrane</keyword>
<keyword evidence="6 8" id="KW-1133">Transmembrane helix</keyword>
<feature type="transmembrane region" description="Helical" evidence="8">
    <location>
        <begin position="372"/>
        <end position="395"/>
    </location>
</feature>
<feature type="domain" description="RCK C-terminal" evidence="9">
    <location>
        <begin position="276"/>
        <end position="362"/>
    </location>
</feature>
<comment type="subcellular location">
    <subcellularLocation>
        <location evidence="1">Cell membrane</location>
        <topology evidence="1">Multi-pass membrane protein</topology>
    </subcellularLocation>
</comment>
<feature type="transmembrane region" description="Helical" evidence="8">
    <location>
        <begin position="62"/>
        <end position="80"/>
    </location>
</feature>
<evidence type="ECO:0000256" key="3">
    <source>
        <dbReference type="ARBA" id="ARBA00022448"/>
    </source>
</evidence>
<dbReference type="PANTHER" id="PTHR30445:SF3">
    <property type="entry name" value="TRANSPORT PROTEIN YIDE-RELATED"/>
    <property type="match status" value="1"/>
</dbReference>